<sequence>MTELCALFVLWLYFLVQLRFGETNLHNCEVMLKDLADSKRINANIKSSPAALRNSIAAAQSASLFCASMLNMSGGQDSLLRGPASSIPSMLASLLPSTSTSAAGSSSGSSAQITTRTQRQGSAAGQLPNLPSGQAALSSGTMAATIAGLAANQNLGAHLDPNTRLALLRARMHALRTAASAAALEGPLAFGVGGGGAGGGLPWAGDKDDDDMLTVDMIDATIVSALFWPPFQGESIKLPEAVQGLLDAYAARYHALKAPRKLQWKTQLGTVKLELEFEDRTVQFTVSPVHAVLVMHFEKTNRWLSSDLAEAVGVPVGAVRKKMSFWVNQGVVTEAQAQTGGEITYTVVETLGESGGKAGTACGAAEGAVMLEEEEGESAVASIEDQRQHELEVYEVHTAEFTALNLMPAVAGRSSGLELERLECDSLQHKQQSNEAARHKAALPNQPNCKASKYDWCGKTRQCKQIGS</sequence>
<feature type="domain" description="Cullin family profile" evidence="4">
    <location>
        <begin position="218"/>
        <end position="327"/>
    </location>
</feature>
<feature type="region of interest" description="Disordered" evidence="2">
    <location>
        <begin position="101"/>
        <end position="132"/>
    </location>
</feature>
<feature type="compositionally biased region" description="Polar residues" evidence="2">
    <location>
        <begin position="112"/>
        <end position="132"/>
    </location>
</feature>
<organism evidence="5 6">
    <name type="scientific">Chara braunii</name>
    <name type="common">Braun's stonewort</name>
    <dbReference type="NCBI Taxonomy" id="69332"/>
    <lineage>
        <taxon>Eukaryota</taxon>
        <taxon>Viridiplantae</taxon>
        <taxon>Streptophyta</taxon>
        <taxon>Charophyceae</taxon>
        <taxon>Charales</taxon>
        <taxon>Characeae</taxon>
        <taxon>Chara</taxon>
    </lineage>
</organism>
<dbReference type="InterPro" id="IPR016158">
    <property type="entry name" value="Cullin_homology"/>
</dbReference>
<dbReference type="EMBL" id="BFEA01000087">
    <property type="protein sequence ID" value="GBG67409.1"/>
    <property type="molecule type" value="Genomic_DNA"/>
</dbReference>
<dbReference type="InterPro" id="IPR036317">
    <property type="entry name" value="Cullin_homology_sf"/>
</dbReference>
<dbReference type="InterPro" id="IPR044554">
    <property type="entry name" value="ANAPC2"/>
</dbReference>
<proteinExistence type="inferred from homology"/>
<comment type="similarity">
    <text evidence="1">Belongs to the cullin family.</text>
</comment>
<keyword evidence="3" id="KW-0732">Signal</keyword>
<comment type="caution">
    <text evidence="5">The sequence shown here is derived from an EMBL/GenBank/DDBJ whole genome shotgun (WGS) entry which is preliminary data.</text>
</comment>
<evidence type="ECO:0000256" key="3">
    <source>
        <dbReference type="SAM" id="SignalP"/>
    </source>
</evidence>
<evidence type="ECO:0000259" key="4">
    <source>
        <dbReference type="PROSITE" id="PS50069"/>
    </source>
</evidence>
<dbReference type="Pfam" id="PF26557">
    <property type="entry name" value="Cullin_AB"/>
    <property type="match status" value="1"/>
</dbReference>
<gene>
    <name evidence="5" type="ORF">CBR_g545</name>
</gene>
<dbReference type="PANTHER" id="PTHR45957:SF1">
    <property type="entry name" value="ANAPHASE-PROMOTING COMPLEX SUBUNIT 2"/>
    <property type="match status" value="1"/>
</dbReference>
<name>A0A388KBK5_CHABU</name>
<keyword evidence="6" id="KW-1185">Reference proteome</keyword>
<feature type="compositionally biased region" description="Low complexity" evidence="2">
    <location>
        <begin position="101"/>
        <end position="111"/>
    </location>
</feature>
<dbReference type="GO" id="GO:0070979">
    <property type="term" value="P:protein K11-linked ubiquitination"/>
    <property type="evidence" value="ECO:0007669"/>
    <property type="project" value="TreeGrafter"/>
</dbReference>
<accession>A0A388KBK5</accession>
<reference evidence="5 6" key="1">
    <citation type="journal article" date="2018" name="Cell">
        <title>The Chara Genome: Secondary Complexity and Implications for Plant Terrestrialization.</title>
        <authorList>
            <person name="Nishiyama T."/>
            <person name="Sakayama H."/>
            <person name="Vries J.D."/>
            <person name="Buschmann H."/>
            <person name="Saint-Marcoux D."/>
            <person name="Ullrich K.K."/>
            <person name="Haas F.B."/>
            <person name="Vanderstraeten L."/>
            <person name="Becker D."/>
            <person name="Lang D."/>
            <person name="Vosolsobe S."/>
            <person name="Rombauts S."/>
            <person name="Wilhelmsson P.K.I."/>
            <person name="Janitza P."/>
            <person name="Kern R."/>
            <person name="Heyl A."/>
            <person name="Rumpler F."/>
            <person name="Villalobos L.I.A.C."/>
            <person name="Clay J.M."/>
            <person name="Skokan R."/>
            <person name="Toyoda A."/>
            <person name="Suzuki Y."/>
            <person name="Kagoshima H."/>
            <person name="Schijlen E."/>
            <person name="Tajeshwar N."/>
            <person name="Catarino B."/>
            <person name="Hetherington A.J."/>
            <person name="Saltykova A."/>
            <person name="Bonnot C."/>
            <person name="Breuninger H."/>
            <person name="Symeonidi A."/>
            <person name="Radhakrishnan G.V."/>
            <person name="Van Nieuwerburgh F."/>
            <person name="Deforce D."/>
            <person name="Chang C."/>
            <person name="Karol K.G."/>
            <person name="Hedrich R."/>
            <person name="Ulvskov P."/>
            <person name="Glockner G."/>
            <person name="Delwiche C.F."/>
            <person name="Petrasek J."/>
            <person name="Van de Peer Y."/>
            <person name="Friml J."/>
            <person name="Beilby M."/>
            <person name="Dolan L."/>
            <person name="Kohara Y."/>
            <person name="Sugano S."/>
            <person name="Fujiyama A."/>
            <person name="Delaux P.-M."/>
            <person name="Quint M."/>
            <person name="TheiBen G."/>
            <person name="Hagemann M."/>
            <person name="Harholt J."/>
            <person name="Dunand C."/>
            <person name="Zachgo S."/>
            <person name="Langdale J."/>
            <person name="Maumus F."/>
            <person name="Straeten D.V.D."/>
            <person name="Gould S.B."/>
            <person name="Rensing S.A."/>
        </authorList>
    </citation>
    <scope>NUCLEOTIDE SEQUENCE [LARGE SCALE GENOMIC DNA]</scope>
    <source>
        <strain evidence="5 6">S276</strain>
    </source>
</reference>
<feature type="chain" id="PRO_5017249546" description="Cullin family profile domain-containing protein" evidence="3">
    <location>
        <begin position="22"/>
        <end position="468"/>
    </location>
</feature>
<dbReference type="InterPro" id="IPR059120">
    <property type="entry name" value="Cullin-like_AB"/>
</dbReference>
<dbReference type="GO" id="GO:0031625">
    <property type="term" value="F:ubiquitin protein ligase binding"/>
    <property type="evidence" value="ECO:0007669"/>
    <property type="project" value="InterPro"/>
</dbReference>
<dbReference type="OrthoDB" id="5581181at2759"/>
<dbReference type="Gramene" id="GBG67409">
    <property type="protein sequence ID" value="GBG67409"/>
    <property type="gene ID" value="CBR_g545"/>
</dbReference>
<dbReference type="GO" id="GO:0005680">
    <property type="term" value="C:anaphase-promoting complex"/>
    <property type="evidence" value="ECO:0007669"/>
    <property type="project" value="TreeGrafter"/>
</dbReference>
<protein>
    <recommendedName>
        <fullName evidence="4">Cullin family profile domain-containing protein</fullName>
    </recommendedName>
</protein>
<dbReference type="GO" id="GO:0006511">
    <property type="term" value="P:ubiquitin-dependent protein catabolic process"/>
    <property type="evidence" value="ECO:0007669"/>
    <property type="project" value="InterPro"/>
</dbReference>
<feature type="signal peptide" evidence="3">
    <location>
        <begin position="1"/>
        <end position="21"/>
    </location>
</feature>
<evidence type="ECO:0000313" key="5">
    <source>
        <dbReference type="EMBL" id="GBG67409.1"/>
    </source>
</evidence>
<dbReference type="GO" id="GO:0007091">
    <property type="term" value="P:metaphase/anaphase transition of mitotic cell cycle"/>
    <property type="evidence" value="ECO:0007669"/>
    <property type="project" value="TreeGrafter"/>
</dbReference>
<dbReference type="PANTHER" id="PTHR45957">
    <property type="entry name" value="ANAPHASE-PROMOTING COMPLEX SUBUNIT 2"/>
    <property type="match status" value="1"/>
</dbReference>
<dbReference type="Gene3D" id="3.30.230.130">
    <property type="entry name" value="Cullin, Chain C, Domain 2"/>
    <property type="match status" value="1"/>
</dbReference>
<evidence type="ECO:0000256" key="1">
    <source>
        <dbReference type="PROSITE-ProRule" id="PRU00330"/>
    </source>
</evidence>
<dbReference type="SUPFAM" id="SSF75632">
    <property type="entry name" value="Cullin homology domain"/>
    <property type="match status" value="1"/>
</dbReference>
<dbReference type="Proteomes" id="UP000265515">
    <property type="component" value="Unassembled WGS sequence"/>
</dbReference>
<evidence type="ECO:0000313" key="6">
    <source>
        <dbReference type="Proteomes" id="UP000265515"/>
    </source>
</evidence>
<dbReference type="AlphaFoldDB" id="A0A388KBK5"/>
<dbReference type="STRING" id="69332.A0A388KBK5"/>
<evidence type="ECO:0000256" key="2">
    <source>
        <dbReference type="SAM" id="MobiDB-lite"/>
    </source>
</evidence>
<dbReference type="PROSITE" id="PS50069">
    <property type="entry name" value="CULLIN_2"/>
    <property type="match status" value="1"/>
</dbReference>